<evidence type="ECO:0000313" key="2">
    <source>
        <dbReference type="EMBL" id="SFG43899.1"/>
    </source>
</evidence>
<organism evidence="2 3">
    <name type="scientific">Ligilactobacillus ruminis DSM 20403 = NBRC 102161</name>
    <dbReference type="NCBI Taxonomy" id="1423798"/>
    <lineage>
        <taxon>Bacteria</taxon>
        <taxon>Bacillati</taxon>
        <taxon>Bacillota</taxon>
        <taxon>Bacilli</taxon>
        <taxon>Lactobacillales</taxon>
        <taxon>Lactobacillaceae</taxon>
        <taxon>Ligilactobacillus</taxon>
    </lineage>
</organism>
<dbReference type="AlphaFoldDB" id="A0A1I2RWL4"/>
<evidence type="ECO:0000256" key="1">
    <source>
        <dbReference type="SAM" id="Phobius"/>
    </source>
</evidence>
<feature type="transmembrane region" description="Helical" evidence="1">
    <location>
        <begin position="290"/>
        <end position="308"/>
    </location>
</feature>
<reference evidence="3" key="1">
    <citation type="submission" date="2016-10" db="EMBL/GenBank/DDBJ databases">
        <authorList>
            <person name="Varghese N."/>
            <person name="Submissions S."/>
        </authorList>
    </citation>
    <scope>NUCLEOTIDE SEQUENCE [LARGE SCALE GENOMIC DNA]</scope>
    <source>
        <strain evidence="3">DSM 20403</strain>
    </source>
</reference>
<feature type="transmembrane region" description="Helical" evidence="1">
    <location>
        <begin position="104"/>
        <end position="124"/>
    </location>
</feature>
<feature type="transmembrane region" description="Helical" evidence="1">
    <location>
        <begin position="320"/>
        <end position="339"/>
    </location>
</feature>
<sequence length="585" mass="67734">MNLSKRKIETERCILNNILILFSFFVASYLYMYIFLKGGYSTIASDRFFHIERFEEAYRNLKTGHVFSMISTFSSLRVGQAIGTYYPSGNLIVYAIIRSIIHKPVTSIFIFFMIGRFIGFVVSYYSCKCVTKRKDISYVFSILYTLCPYMMHNDYKRYDVGESWASIFIPMAFSGLYIVLFRKERFKGSLLLGLGMALITYSHILSTVFAIIILMIIYVTTLNIQNDRINSFKFLAVSVFIYIISTAGFIIPFIKSMLTNEVQNPQTEYFNLSIEMSSLVSESLKNCIDIPNVGFILIITALIGLFSLYKRDKRDIFERYIYVCGVLLLIFSTSLFPWGELSNTAVSIIQFPWRILTFAIMFLSLYASMIICNADFKALKYIVILLTVLFSISAISQRRDNSLVKSKEDPAPSELWFMKLNNDNYSKAISINRDTDSAVLVRDYLPKRSIPKANDIYNHNAYVNGKRYGVRKKDIKSGYQEETFTLNDVTSRKADIILPFVVYDVSNYKLTVNGRNEKLKVDKYSRAKIEKAKEIRNVNIKIKYITPTYIVVFRYVSFISIIVIFVILLADEWVSFYRRTINLDD</sequence>
<accession>A0A1I2RWL4</accession>
<name>A0A1I2RWL4_9LACO</name>
<feature type="transmembrane region" description="Helical" evidence="1">
    <location>
        <begin position="234"/>
        <end position="254"/>
    </location>
</feature>
<gene>
    <name evidence="2" type="ORF">SAMN02910432_01377</name>
</gene>
<evidence type="ECO:0000313" key="3">
    <source>
        <dbReference type="Proteomes" id="UP000182635"/>
    </source>
</evidence>
<protein>
    <recommendedName>
        <fullName evidence="4">Membrane protein YfhO</fullName>
    </recommendedName>
</protein>
<feature type="transmembrane region" description="Helical" evidence="1">
    <location>
        <begin position="14"/>
        <end position="36"/>
    </location>
</feature>
<proteinExistence type="predicted"/>
<feature type="transmembrane region" description="Helical" evidence="1">
    <location>
        <begin position="351"/>
        <end position="371"/>
    </location>
</feature>
<dbReference type="RefSeq" id="WP_046922419.1">
    <property type="nucleotide sequence ID" value="NZ_AYYL01000077.1"/>
</dbReference>
<keyword evidence="1" id="KW-1133">Transmembrane helix</keyword>
<feature type="transmembrane region" description="Helical" evidence="1">
    <location>
        <begin position="201"/>
        <end position="222"/>
    </location>
</feature>
<keyword evidence="1" id="KW-0812">Transmembrane</keyword>
<feature type="transmembrane region" description="Helical" evidence="1">
    <location>
        <begin position="164"/>
        <end position="181"/>
    </location>
</feature>
<dbReference type="Proteomes" id="UP000182635">
    <property type="component" value="Unassembled WGS sequence"/>
</dbReference>
<evidence type="ECO:0008006" key="4">
    <source>
        <dbReference type="Google" id="ProtNLM"/>
    </source>
</evidence>
<keyword evidence="1" id="KW-0472">Membrane</keyword>
<dbReference type="EMBL" id="FOPI01000021">
    <property type="protein sequence ID" value="SFG43899.1"/>
    <property type="molecule type" value="Genomic_DNA"/>
</dbReference>
<feature type="transmembrane region" description="Helical" evidence="1">
    <location>
        <begin position="549"/>
        <end position="570"/>
    </location>
</feature>
<dbReference type="OrthoDB" id="9784157at2"/>